<accession>A0A1E1EUM1</accession>
<proteinExistence type="predicted"/>
<evidence type="ECO:0000313" key="4">
    <source>
        <dbReference type="Proteomes" id="UP000241484"/>
    </source>
</evidence>
<reference evidence="3 4" key="1">
    <citation type="submission" date="2016-09" db="EMBL/GenBank/DDBJ databases">
        <title>Nearly complete genome sequences of 2 Mimiviridae isolates, Mimivirus shirakomae and Mimivirus kasaii from Japanese pond and river mouth.</title>
        <authorList>
            <person name="Takemura M."/>
            <person name="Mikami T."/>
            <person name="Murono S."/>
        </authorList>
    </citation>
    <scope>NUCLEOTIDE SEQUENCE [LARGE SCALE GENOMIC DNA]</scope>
    <source>
        <strain evidence="1 4">Mimivirus kasaii</strain>
        <strain evidence="2 3">Mimivirus shirakomae</strain>
    </source>
</reference>
<protein>
    <submittedName>
        <fullName evidence="1">Uncharacterized protein</fullName>
    </submittedName>
</protein>
<evidence type="ECO:0000313" key="2">
    <source>
        <dbReference type="EMBL" id="BAV62946.1"/>
    </source>
</evidence>
<evidence type="ECO:0000313" key="1">
    <source>
        <dbReference type="EMBL" id="BAV61960.1"/>
    </source>
</evidence>
<name>A0A1E1EUM1_9VIRU</name>
<evidence type="ECO:0000313" key="3">
    <source>
        <dbReference type="Proteomes" id="UP000240366"/>
    </source>
</evidence>
<sequence length="581" mass="68713">MFVYPLLISSILNMDMITSFISQHPKYNFLHYLNSGQNGSRQNLTNQIILLEKQTKIPTIAMYVFTKIFDNKIWEIPTNELCQGLVILFGKLGIKKINELAAGNGLLSARLKYFATKMNYVLDIDTSDGTNKMFGKHPFTFVPVREMNIRCYDKSEPIIISWLHCQFEDELLKSIKKHKQDYIFLIGDYPDSGGYNNTHSRHFHSKITSYKYGYWYKVISFNQLSQMDYFINDKIRKDMFVDCRTCVTLYYRIDREYNVAHIVSAVDSVQYEYPNLFGNYMDKNKEYYDQDWTVIKSTDNTIKNYMKNDYQGLDSIIIDGLKPYAEDKFCFERVNMFRIKRTDFDDVMDLFPIGMLNRQSQWSLPGYRRSPLSATAIASAYDSDIDPYTPSKIISKMFEDTSKIENEFIEHGSAQENSEMIHLKFATQLYSMMMQVHLSIMMSEQPLIMMPEQSSDMIDPFLNIIEPYWHTPLIEQKVLRAVRFSGHRIIDFDNNVLCSENYLVGQDINQKLDKNIYFSKRSYIDYPFGESQYFRDIETVYNILKRQDKLTKKIDNNRIFITNYPKHNRNHKTISRRTRYH</sequence>
<dbReference type="Proteomes" id="UP000241484">
    <property type="component" value="Segment"/>
</dbReference>
<organism evidence="1 4">
    <name type="scientific">Acanthamoeba castellanii mimivirus</name>
    <dbReference type="NCBI Taxonomy" id="1899318"/>
    <lineage>
        <taxon>Viruses</taxon>
        <taxon>Varidnaviria</taxon>
        <taxon>Bamfordvirae</taxon>
        <taxon>Nucleocytoviricota</taxon>
        <taxon>Megaviricetes</taxon>
        <taxon>Imitervirales</taxon>
        <taxon>Mimiviridae</taxon>
        <taxon>Megamimivirinae</taxon>
        <taxon>Mimivirus</taxon>
    </lineage>
</organism>
<dbReference type="EMBL" id="AP017644">
    <property type="protein sequence ID" value="BAV61960.1"/>
    <property type="molecule type" value="Genomic_DNA"/>
</dbReference>
<dbReference type="EMBL" id="AP017645">
    <property type="protein sequence ID" value="BAV62946.1"/>
    <property type="molecule type" value="Genomic_DNA"/>
</dbReference>
<dbReference type="Proteomes" id="UP000240366">
    <property type="component" value="Segment"/>
</dbReference>